<reference evidence="10 11" key="1">
    <citation type="submission" date="2017-07" db="EMBL/GenBank/DDBJ databases">
        <title>Elstera cyanobacteriorum sp. nov., a novel bacterium isolated from cyanobacterial aggregates in a eutrophic lake.</title>
        <authorList>
            <person name="Cai H."/>
        </authorList>
    </citation>
    <scope>NUCLEOTIDE SEQUENCE [LARGE SCALE GENOMIC DNA]</scope>
    <source>
        <strain evidence="10 11">TH019</strain>
    </source>
</reference>
<evidence type="ECO:0000256" key="2">
    <source>
        <dbReference type="ARBA" id="ARBA00022676"/>
    </source>
</evidence>
<sequence>MSEAAPGLSIVVPVYNGAATVGRLVEALSGLSVDGGLEIVLVYDGSPDNSLAVCRALAEIATVPVTVVEHSRNYGEHNAVMTGFRHARGAYIITMDDDLQNPPEEVVRLYDACRLGGHEVVYTFYETKQHDSWRNLGSRFNGWVADKLLDKPKGLYLCSFRCLSAFVAEAVTAYEGPFVYVDGLILQVTQKIGTLQVRHLARAEGQSNYTLRRLINLWLAMALNFSVLPLRFATLAGAVTGGLGVLGLLAVLIEGLFGHPPEGWASIAAIVLTLGGLQLLMLGIVGEYVGRLFLTVNKRPQGVVKSVTRGGPGA</sequence>
<feature type="transmembrane region" description="Helical" evidence="8">
    <location>
        <begin position="265"/>
        <end position="289"/>
    </location>
</feature>
<keyword evidence="6 8" id="KW-1133">Transmembrane helix</keyword>
<evidence type="ECO:0000256" key="4">
    <source>
        <dbReference type="ARBA" id="ARBA00022692"/>
    </source>
</evidence>
<dbReference type="PANTHER" id="PTHR48090">
    <property type="entry name" value="UNDECAPRENYL-PHOSPHATE 4-DEOXY-4-FORMAMIDO-L-ARABINOSE TRANSFERASE-RELATED"/>
    <property type="match status" value="1"/>
</dbReference>
<dbReference type="GO" id="GO:0099621">
    <property type="term" value="F:undecaprenyl-phosphate 4-deoxy-4-formamido-L-arabinose transferase activity"/>
    <property type="evidence" value="ECO:0007669"/>
    <property type="project" value="TreeGrafter"/>
</dbReference>
<keyword evidence="4 8" id="KW-0812">Transmembrane</keyword>
<name>A0A255XPI0_9PROT</name>
<dbReference type="InterPro" id="IPR001173">
    <property type="entry name" value="Glyco_trans_2-like"/>
</dbReference>
<dbReference type="OrthoDB" id="9807795at2"/>
<dbReference type="CDD" id="cd04187">
    <property type="entry name" value="DPM1_like_bac"/>
    <property type="match status" value="1"/>
</dbReference>
<organism evidence="10 11">
    <name type="scientific">Elstera cyanobacteriorum</name>
    <dbReference type="NCBI Taxonomy" id="2022747"/>
    <lineage>
        <taxon>Bacteria</taxon>
        <taxon>Pseudomonadati</taxon>
        <taxon>Pseudomonadota</taxon>
        <taxon>Alphaproteobacteria</taxon>
        <taxon>Rhodospirillales</taxon>
        <taxon>Rhodospirillaceae</taxon>
        <taxon>Elstera</taxon>
    </lineage>
</organism>
<keyword evidence="5" id="KW-0448">Lipopolysaccharide biosynthesis</keyword>
<keyword evidence="2" id="KW-0328">Glycosyltransferase</keyword>
<dbReference type="GO" id="GO:0005886">
    <property type="term" value="C:plasma membrane"/>
    <property type="evidence" value="ECO:0007669"/>
    <property type="project" value="TreeGrafter"/>
</dbReference>
<evidence type="ECO:0000256" key="7">
    <source>
        <dbReference type="ARBA" id="ARBA00023136"/>
    </source>
</evidence>
<keyword evidence="3 10" id="KW-0808">Transferase</keyword>
<evidence type="ECO:0000256" key="1">
    <source>
        <dbReference type="ARBA" id="ARBA00022475"/>
    </source>
</evidence>
<dbReference type="SUPFAM" id="SSF53448">
    <property type="entry name" value="Nucleotide-diphospho-sugar transferases"/>
    <property type="match status" value="1"/>
</dbReference>
<dbReference type="InterPro" id="IPR050256">
    <property type="entry name" value="Glycosyltransferase_2"/>
</dbReference>
<evidence type="ECO:0000256" key="6">
    <source>
        <dbReference type="ARBA" id="ARBA00022989"/>
    </source>
</evidence>
<proteinExistence type="predicted"/>
<keyword evidence="7 8" id="KW-0472">Membrane</keyword>
<dbReference type="EMBL" id="NOXS01000032">
    <property type="protein sequence ID" value="OYQ18812.1"/>
    <property type="molecule type" value="Genomic_DNA"/>
</dbReference>
<feature type="transmembrane region" description="Helical" evidence="8">
    <location>
        <begin position="232"/>
        <end position="253"/>
    </location>
</feature>
<evidence type="ECO:0000256" key="5">
    <source>
        <dbReference type="ARBA" id="ARBA00022985"/>
    </source>
</evidence>
<evidence type="ECO:0000313" key="11">
    <source>
        <dbReference type="Proteomes" id="UP000216361"/>
    </source>
</evidence>
<evidence type="ECO:0000256" key="3">
    <source>
        <dbReference type="ARBA" id="ARBA00022679"/>
    </source>
</evidence>
<comment type="caution">
    <text evidence="10">The sequence shown here is derived from an EMBL/GenBank/DDBJ whole genome shotgun (WGS) entry which is preliminary data.</text>
</comment>
<dbReference type="InterPro" id="IPR029044">
    <property type="entry name" value="Nucleotide-diphossugar_trans"/>
</dbReference>
<protein>
    <submittedName>
        <fullName evidence="10">Glycosyltransferase</fullName>
    </submittedName>
</protein>
<keyword evidence="1" id="KW-1003">Cell membrane</keyword>
<feature type="domain" description="Glycosyltransferase 2-like" evidence="9">
    <location>
        <begin position="9"/>
        <end position="139"/>
    </location>
</feature>
<dbReference type="RefSeq" id="WP_094409076.1">
    <property type="nucleotide sequence ID" value="NZ_BMJZ01000001.1"/>
</dbReference>
<evidence type="ECO:0000259" key="9">
    <source>
        <dbReference type="Pfam" id="PF00535"/>
    </source>
</evidence>
<dbReference type="Pfam" id="PF00535">
    <property type="entry name" value="Glycos_transf_2"/>
    <property type="match status" value="1"/>
</dbReference>
<accession>A0A255XPI0</accession>
<dbReference type="PANTHER" id="PTHR48090:SF3">
    <property type="entry name" value="UNDECAPRENYL-PHOSPHATE 4-DEOXY-4-FORMAMIDO-L-ARABINOSE TRANSFERASE"/>
    <property type="match status" value="1"/>
</dbReference>
<keyword evidence="11" id="KW-1185">Reference proteome</keyword>
<gene>
    <name evidence="10" type="ORF">CHR90_11190</name>
</gene>
<dbReference type="Proteomes" id="UP000216361">
    <property type="component" value="Unassembled WGS sequence"/>
</dbReference>
<evidence type="ECO:0000313" key="10">
    <source>
        <dbReference type="EMBL" id="OYQ18812.1"/>
    </source>
</evidence>
<evidence type="ECO:0000256" key="8">
    <source>
        <dbReference type="SAM" id="Phobius"/>
    </source>
</evidence>
<dbReference type="Gene3D" id="3.90.550.10">
    <property type="entry name" value="Spore Coat Polysaccharide Biosynthesis Protein SpsA, Chain A"/>
    <property type="match status" value="1"/>
</dbReference>
<dbReference type="AlphaFoldDB" id="A0A255XPI0"/>
<dbReference type="GO" id="GO:0009103">
    <property type="term" value="P:lipopolysaccharide biosynthetic process"/>
    <property type="evidence" value="ECO:0007669"/>
    <property type="project" value="UniProtKB-KW"/>
</dbReference>